<dbReference type="CDD" id="cd18801">
    <property type="entry name" value="SF2_C_FANCM_Hef"/>
    <property type="match status" value="1"/>
</dbReference>
<evidence type="ECO:0000256" key="7">
    <source>
        <dbReference type="ARBA" id="ARBA00023242"/>
    </source>
</evidence>
<dbReference type="SUPFAM" id="SSF52540">
    <property type="entry name" value="P-loop containing nucleoside triphosphate hydrolases"/>
    <property type="match status" value="1"/>
</dbReference>
<feature type="domain" description="Helicase ATP-binding" evidence="10">
    <location>
        <begin position="179"/>
        <end position="347"/>
    </location>
</feature>
<dbReference type="InterPro" id="IPR027417">
    <property type="entry name" value="P-loop_NTPase"/>
</dbReference>
<comment type="catalytic activity">
    <reaction evidence="8">
        <text>ATP + H2O = ADP + phosphate + H(+)</text>
        <dbReference type="Rhea" id="RHEA:13065"/>
        <dbReference type="ChEBI" id="CHEBI:15377"/>
        <dbReference type="ChEBI" id="CHEBI:15378"/>
        <dbReference type="ChEBI" id="CHEBI:30616"/>
        <dbReference type="ChEBI" id="CHEBI:43474"/>
        <dbReference type="ChEBI" id="CHEBI:456216"/>
        <dbReference type="EC" id="3.6.4.12"/>
    </reaction>
</comment>
<keyword evidence="3" id="KW-0547">Nucleotide-binding</keyword>
<comment type="subcellular location">
    <subcellularLocation>
        <location evidence="1 8">Nucleus</location>
    </subcellularLocation>
</comment>
<dbReference type="SMART" id="SM00487">
    <property type="entry name" value="DEXDc"/>
    <property type="match status" value="1"/>
</dbReference>
<feature type="compositionally biased region" description="Basic and acidic residues" evidence="9">
    <location>
        <begin position="1008"/>
        <end position="1023"/>
    </location>
</feature>
<feature type="compositionally biased region" description="Polar residues" evidence="9">
    <location>
        <begin position="1033"/>
        <end position="1054"/>
    </location>
</feature>
<keyword evidence="13" id="KW-1185">Reference proteome</keyword>
<evidence type="ECO:0000256" key="3">
    <source>
        <dbReference type="ARBA" id="ARBA00022741"/>
    </source>
</evidence>
<evidence type="ECO:0000256" key="4">
    <source>
        <dbReference type="ARBA" id="ARBA00022801"/>
    </source>
</evidence>
<feature type="region of interest" description="Disordered" evidence="9">
    <location>
        <begin position="135"/>
        <end position="155"/>
    </location>
</feature>
<comment type="function">
    <text evidence="8">ATP-dependent DNA helicase involved in DNA damage repair by homologous recombination and in genome maintenance. Capable of unwinding D-loops. Plays a role in limiting crossover recombinants during mitotic DNA double-strand break (DSB) repair. Component of a FANCM-MHF complex which promotes gene conversion at blocked replication forks, probably by reversal of the stalled fork.</text>
</comment>
<dbReference type="Proteomes" id="UP001448207">
    <property type="component" value="Unassembled WGS sequence"/>
</dbReference>
<comment type="similarity">
    <text evidence="2 8">Belongs to the DEAD box helicase family. DEAH subfamily. FANCM sub-subfamily.</text>
</comment>
<dbReference type="Pfam" id="PF00271">
    <property type="entry name" value="Helicase_C"/>
    <property type="match status" value="1"/>
</dbReference>
<feature type="compositionally biased region" description="Polar residues" evidence="9">
    <location>
        <begin position="1484"/>
        <end position="1502"/>
    </location>
</feature>
<organism evidence="12 13">
    <name type="scientific">Phycomyces blakesleeanus</name>
    <dbReference type="NCBI Taxonomy" id="4837"/>
    <lineage>
        <taxon>Eukaryota</taxon>
        <taxon>Fungi</taxon>
        <taxon>Fungi incertae sedis</taxon>
        <taxon>Mucoromycota</taxon>
        <taxon>Mucoromycotina</taxon>
        <taxon>Mucoromycetes</taxon>
        <taxon>Mucorales</taxon>
        <taxon>Phycomycetaceae</taxon>
        <taxon>Phycomyces</taxon>
    </lineage>
</organism>
<dbReference type="InterPro" id="IPR001650">
    <property type="entry name" value="Helicase_C-like"/>
</dbReference>
<feature type="compositionally biased region" description="Acidic residues" evidence="9">
    <location>
        <begin position="1468"/>
        <end position="1483"/>
    </location>
</feature>
<dbReference type="SMART" id="SM00490">
    <property type="entry name" value="HELICc"/>
    <property type="match status" value="1"/>
</dbReference>
<evidence type="ECO:0000256" key="1">
    <source>
        <dbReference type="ARBA" id="ARBA00004123"/>
    </source>
</evidence>
<evidence type="ECO:0000259" key="11">
    <source>
        <dbReference type="PROSITE" id="PS51194"/>
    </source>
</evidence>
<evidence type="ECO:0000259" key="10">
    <source>
        <dbReference type="PROSITE" id="PS51192"/>
    </source>
</evidence>
<dbReference type="PANTHER" id="PTHR14025:SF20">
    <property type="entry name" value="FANCONI ANEMIA GROUP M PROTEIN"/>
    <property type="match status" value="1"/>
</dbReference>
<protein>
    <recommendedName>
        <fullName evidence="8">ATP-dependent DNA helicase</fullName>
        <ecNumber evidence="8">3.6.4.12</ecNumber>
    </recommendedName>
</protein>
<comment type="subunit">
    <text evidence="8">Interacts with the MHF histone-fold complex to form the FANCM-MHF complex.</text>
</comment>
<feature type="region of interest" description="Disordered" evidence="9">
    <location>
        <begin position="27"/>
        <end position="47"/>
    </location>
</feature>
<feature type="compositionally biased region" description="Basic and acidic residues" evidence="9">
    <location>
        <begin position="1402"/>
        <end position="1412"/>
    </location>
</feature>
<dbReference type="EC" id="3.6.4.12" evidence="8"/>
<evidence type="ECO:0000313" key="12">
    <source>
        <dbReference type="EMBL" id="KAL0076808.1"/>
    </source>
</evidence>
<name>A0ABR3ALF2_PHYBL</name>
<keyword evidence="4" id="KW-0378">Hydrolase</keyword>
<dbReference type="PANTHER" id="PTHR14025">
    <property type="entry name" value="FANCONI ANEMIA GROUP M FANCM FAMILY MEMBER"/>
    <property type="match status" value="1"/>
</dbReference>
<feature type="compositionally biased region" description="Low complexity" evidence="9">
    <location>
        <begin position="27"/>
        <end position="40"/>
    </location>
</feature>
<feature type="compositionally biased region" description="Basic and acidic residues" evidence="9">
    <location>
        <begin position="1437"/>
        <end position="1448"/>
    </location>
</feature>
<dbReference type="Pfam" id="PF04851">
    <property type="entry name" value="ResIII"/>
    <property type="match status" value="1"/>
</dbReference>
<dbReference type="PROSITE" id="PS51194">
    <property type="entry name" value="HELICASE_CTER"/>
    <property type="match status" value="1"/>
</dbReference>
<dbReference type="InterPro" id="IPR006935">
    <property type="entry name" value="Helicase/UvrB_N"/>
</dbReference>
<dbReference type="CDD" id="cd12091">
    <property type="entry name" value="FANCM_ID"/>
    <property type="match status" value="1"/>
</dbReference>
<evidence type="ECO:0000256" key="2">
    <source>
        <dbReference type="ARBA" id="ARBA00009889"/>
    </source>
</evidence>
<dbReference type="CDD" id="cd18033">
    <property type="entry name" value="DEXDc_FANCM"/>
    <property type="match status" value="1"/>
</dbReference>
<evidence type="ECO:0000256" key="9">
    <source>
        <dbReference type="SAM" id="MobiDB-lite"/>
    </source>
</evidence>
<proteinExistence type="inferred from homology"/>
<accession>A0ABR3ALF2</accession>
<dbReference type="InterPro" id="IPR039686">
    <property type="entry name" value="FANCM/Mph1-like_ID"/>
</dbReference>
<gene>
    <name evidence="12" type="ORF">J3Q64DRAFT_1825527</name>
</gene>
<dbReference type="PROSITE" id="PS51192">
    <property type="entry name" value="HELICASE_ATP_BIND_1"/>
    <property type="match status" value="1"/>
</dbReference>
<dbReference type="EMBL" id="JBCLYO010000030">
    <property type="protein sequence ID" value="KAL0076808.1"/>
    <property type="molecule type" value="Genomic_DNA"/>
</dbReference>
<feature type="region of interest" description="Disordered" evidence="9">
    <location>
        <begin position="1370"/>
        <end position="1510"/>
    </location>
</feature>
<evidence type="ECO:0000256" key="5">
    <source>
        <dbReference type="ARBA" id="ARBA00022806"/>
    </source>
</evidence>
<feature type="domain" description="Helicase C-terminal" evidence="11">
    <location>
        <begin position="528"/>
        <end position="694"/>
    </location>
</feature>
<evidence type="ECO:0000313" key="13">
    <source>
        <dbReference type="Proteomes" id="UP001448207"/>
    </source>
</evidence>
<feature type="region of interest" description="Disordered" evidence="9">
    <location>
        <begin position="1008"/>
        <end position="1057"/>
    </location>
</feature>
<keyword evidence="6" id="KW-0067">ATP-binding</keyword>
<sequence length="1537" mass="175016">MSDFDDFDDDLDLTPEFLEELDRVEAANNEPPLNAAQDSDSFSEFDDFDPEALIRLADTAEISNSSDTFQQSNTLDVHNHSVKNIPQSQLTSFFGSPIITHRRSSAAVISPIRQTRSPAQQSTNRSSLVYGEISHLEEDQEPPQPPSPEAQTFHPFDRDALPTWVYPTNYPIRSYQYSIIKKAIFTNTLVALPTGLGKTFIAAVVMYNYYRWFPSAKIIFMAPTRPLVTQQIEACFNVCGLPQKDTVDMTGGMNPPKRKEMWRTKRVFFLTPQVLQNDLKSRICPADQIVCIVVDEAHKATGNYAYTETVKLILKTHDQFRVLALTATPGTNIEKVQVVLDNLRIANVEIRTEDSMDIREYSFGKSIRTIIVRLDEGEGIVQNAIRTFRNEVFTPLLRRLTKFQAIYDEAPERNTPFQLMMARKEFSMNAKNFSPAVKSMVQTDFSIGDGLSRAYDMLCQHGVGPFLTSIDQTLQDIQTVIDSGKHVPKEKAKLLSDFKLKNLLRNLRNNYDRPDFVGHPKINSLIHSIKHHFENNQTSSIGHTNTKVIVFSSYRSSVEEIVKVLSKHQPLIRCCSFIGQASGKNGTKGLNQKEQQEVVSKFKQGEINVIVATSIGEEGLDIGEVDLIVCYDSQSSPIRMLQRIGRTGRKRQGQCILLMTEQEERKYQKAKDSYNSVQRAIAQKNLLTYFKKNPYILPENYKPVCCKKKLNIGSYIKTISKKGKNGGLQNSTSNPDGTLRPEILSDFIKKFQTGVYNFESLDSIRTRYWPLANPLEGSSKYTISDVYPNPHKFVGHSYRTNQFINIINNIHYRKRHPGESERVNIDKEMVPQGVLYQKSLFKENKLFLPSRQPIIRNDLSIGPKVYSTAGDIKPAATNDKDDNEKFLQSLGPFATRGILNASDDEIDQPWDMFLEDSFEGLVTKNKGKQRELPRIQTSKKIPVDNSEKDFHVNSYNVTFTSADYKEYEQKQEAYCHSDMILDYEPILPDTQEMPITHSPEIHQFKHVTEPEHQNKPREPDTVKRLNIIDTKLTKSNSDNYTKPSPKSNELNSLVNPEKAKSESFDFNDWLPKIRKQNTNTDPKKSLTTSNEFAWNISFPILSTQGIEISEKRRVHYKILVANALQINSITQINTYHGKDNLFPQEIDSPIEKIDESLLGQDLLDQLFNSPIRLSPSKSPISALYVQTNCSQLGNKDNDELDDFEFSIDESDLKYFVDHPNDIDHVIESNVETRNNNEYIEKPILIRSQSILTEELEEACQDFEEGHHEKKKPVFTRGNLADDYVDYNALDEDVHIINETETTPEPEIYSDILPPSPPLGLYPTSVSPSVHPENYFPPEASTPLFKTPIRMEYSEASEESPLRLKIRSRGLKRPYSLDSPNQPSGTIKRRGPVTIILDENEEETTRSDLPEPRKLKRLKRASDNTKVIQSNIKKSKKNGSENGRKKETIVLEEDNPFLDVEAERSSDEFSTDDGENEEANEDESMLNSFINDGSSAISYQSSQGRGGSVNYGQDPMAMYRASLFSPETLKLRKEMGFR</sequence>
<evidence type="ECO:0000256" key="8">
    <source>
        <dbReference type="RuleBase" id="RU367027"/>
    </source>
</evidence>
<evidence type="ECO:0000256" key="6">
    <source>
        <dbReference type="ARBA" id="ARBA00022840"/>
    </source>
</evidence>
<dbReference type="Gene3D" id="3.40.50.300">
    <property type="entry name" value="P-loop containing nucleotide triphosphate hydrolases"/>
    <property type="match status" value="2"/>
</dbReference>
<dbReference type="InterPro" id="IPR044749">
    <property type="entry name" value="FANCM_DEXDc"/>
</dbReference>
<comment type="caution">
    <text evidence="12">The sequence shown here is derived from an EMBL/GenBank/DDBJ whole genome shotgun (WGS) entry which is preliminary data.</text>
</comment>
<reference evidence="12 13" key="1">
    <citation type="submission" date="2024-04" db="EMBL/GenBank/DDBJ databases">
        <title>Symmetric and asymmetric DNA N6-adenine methylation regulates different biological responses in Mucorales.</title>
        <authorList>
            <consortium name="Lawrence Berkeley National Laboratory"/>
            <person name="Lax C."/>
            <person name="Mondo S.J."/>
            <person name="Osorio-Concepcion M."/>
            <person name="Muszewska A."/>
            <person name="Corrochano-Luque M."/>
            <person name="Gutierrez G."/>
            <person name="Riley R."/>
            <person name="Lipzen A."/>
            <person name="Guo J."/>
            <person name="Hundley H."/>
            <person name="Amirebrahimi M."/>
            <person name="Ng V."/>
            <person name="Lorenzo-Gutierrez D."/>
            <person name="Binder U."/>
            <person name="Yang J."/>
            <person name="Song Y."/>
            <person name="Canovas D."/>
            <person name="Navarro E."/>
            <person name="Freitag M."/>
            <person name="Gabaldon T."/>
            <person name="Grigoriev I.V."/>
            <person name="Corrochano L.M."/>
            <person name="Nicolas F.E."/>
            <person name="Garre V."/>
        </authorList>
    </citation>
    <scope>NUCLEOTIDE SEQUENCE [LARGE SCALE GENOMIC DNA]</scope>
    <source>
        <strain evidence="12 13">L51</strain>
    </source>
</reference>
<keyword evidence="5" id="KW-0347">Helicase</keyword>
<dbReference type="InterPro" id="IPR014001">
    <property type="entry name" value="Helicase_ATP-bd"/>
</dbReference>
<keyword evidence="7" id="KW-0539">Nucleus</keyword>